<evidence type="ECO:0000313" key="2">
    <source>
        <dbReference type="Proteomes" id="UP001363622"/>
    </source>
</evidence>
<organism evidence="1 2">
    <name type="scientific">Phyllosticta citriasiana</name>
    <dbReference type="NCBI Taxonomy" id="595635"/>
    <lineage>
        <taxon>Eukaryota</taxon>
        <taxon>Fungi</taxon>
        <taxon>Dikarya</taxon>
        <taxon>Ascomycota</taxon>
        <taxon>Pezizomycotina</taxon>
        <taxon>Dothideomycetes</taxon>
        <taxon>Dothideomycetes incertae sedis</taxon>
        <taxon>Botryosphaeriales</taxon>
        <taxon>Phyllostictaceae</taxon>
        <taxon>Phyllosticta</taxon>
    </lineage>
</organism>
<gene>
    <name evidence="1" type="ORF">IWZ03DRAFT_376762</name>
</gene>
<proteinExistence type="predicted"/>
<comment type="caution">
    <text evidence="1">The sequence shown here is derived from an EMBL/GenBank/DDBJ whole genome shotgun (WGS) entry which is preliminary data.</text>
</comment>
<reference evidence="1 2" key="1">
    <citation type="submission" date="2024-04" db="EMBL/GenBank/DDBJ databases">
        <title>Phyllosticta paracitricarpa is synonymous to the EU quarantine fungus P. citricarpa based on phylogenomic analyses.</title>
        <authorList>
            <consortium name="Lawrence Berkeley National Laboratory"/>
            <person name="Van Ingen-Buijs V.A."/>
            <person name="Van Westerhoven A.C."/>
            <person name="Haridas S."/>
            <person name="Skiadas P."/>
            <person name="Martin F."/>
            <person name="Groenewald J.Z."/>
            <person name="Crous P.W."/>
            <person name="Seidl M.F."/>
        </authorList>
    </citation>
    <scope>NUCLEOTIDE SEQUENCE [LARGE SCALE GENOMIC DNA]</scope>
    <source>
        <strain evidence="1 2">CBS 123371</strain>
    </source>
</reference>
<name>A0ABR1KS78_9PEZI</name>
<dbReference type="Proteomes" id="UP001363622">
    <property type="component" value="Unassembled WGS sequence"/>
</dbReference>
<sequence length="130" mass="14203">MALGSNARALFAGRSSLVAQALLTTQLRLAPSLLAAPPPFGSRCLQSQNLTTSLPSSPKIDGQPIRVASWPDPYASVRSHIPAIHHLRLPTPTSSTCYSTVYDISCSQCNYSPDIFELFMRVNRQSFRIV</sequence>
<keyword evidence="2" id="KW-1185">Reference proteome</keyword>
<protein>
    <submittedName>
        <fullName evidence="1">Uncharacterized protein</fullName>
    </submittedName>
</protein>
<accession>A0ABR1KS78</accession>
<evidence type="ECO:0000313" key="1">
    <source>
        <dbReference type="EMBL" id="KAK7517679.1"/>
    </source>
</evidence>
<dbReference type="EMBL" id="JBBPHU010000005">
    <property type="protein sequence ID" value="KAK7517679.1"/>
    <property type="molecule type" value="Genomic_DNA"/>
</dbReference>